<gene>
    <name evidence="1" type="primary">orf293</name>
</gene>
<organism evidence="1">
    <name type="scientific">Chlamydomonas applanata</name>
    <name type="common">Chlamydomonas humicola</name>
    <dbReference type="NCBI Taxonomy" id="35704"/>
    <lineage>
        <taxon>Eukaryota</taxon>
        <taxon>Viridiplantae</taxon>
        <taxon>Chlorophyta</taxon>
        <taxon>core chlorophytes</taxon>
        <taxon>Chlorophyceae</taxon>
        <taxon>CS clade</taxon>
        <taxon>Chlamydomonadales</taxon>
        <taxon>Chlamydomonadaceae</taxon>
        <taxon>Chlamydomonas</taxon>
    </lineage>
</organism>
<dbReference type="EMBL" id="KT625417">
    <property type="protein sequence ID" value="ALO63253.1"/>
    <property type="molecule type" value="Genomic_DNA"/>
</dbReference>
<accession>A0A0S2LPC0</accession>
<keyword evidence="1" id="KW-0540">Nuclease</keyword>
<dbReference type="SUPFAM" id="SSF82771">
    <property type="entry name" value="GIY-YIG endonuclease"/>
    <property type="match status" value="1"/>
</dbReference>
<dbReference type="SUPFAM" id="SSF64496">
    <property type="entry name" value="DNA-binding domain of intron-encoded endonucleases"/>
    <property type="match status" value="1"/>
</dbReference>
<keyword evidence="1" id="KW-0150">Chloroplast</keyword>
<keyword evidence="1" id="KW-0934">Plastid</keyword>
<reference evidence="1" key="1">
    <citation type="journal article" date="2015" name="BMC Evol. Biol.">
        <title>Chloroplast phylogenomic analysis of chlorophyte green algae identifies a novel lineage sister to the Sphaeropleales (Chlorophyceae).</title>
        <authorList>
            <person name="Lemieux C."/>
            <person name="Vincent A.T."/>
            <person name="Labarre A."/>
            <person name="Otis C."/>
            <person name="Turmel M."/>
        </authorList>
    </citation>
    <scope>NUCLEOTIDE SEQUENCE</scope>
</reference>
<evidence type="ECO:0000313" key="1">
    <source>
        <dbReference type="EMBL" id="ALO63247.1"/>
    </source>
</evidence>
<keyword evidence="1" id="KW-0255">Endonuclease</keyword>
<protein>
    <submittedName>
        <fullName evidence="1">Putative GIY-YIG homing endonuclease</fullName>
    </submittedName>
</protein>
<dbReference type="EMBL" id="KT625417">
    <property type="protein sequence ID" value="ALO63247.1"/>
    <property type="molecule type" value="Genomic_DNA"/>
</dbReference>
<name>A0A0S2LPC0_CHLAP</name>
<dbReference type="AlphaFoldDB" id="A0A0S2LPC0"/>
<dbReference type="GO" id="GO:0004519">
    <property type="term" value="F:endonuclease activity"/>
    <property type="evidence" value="ECO:0007669"/>
    <property type="project" value="UniProtKB-KW"/>
</dbReference>
<dbReference type="Gene3D" id="3.40.1440.10">
    <property type="entry name" value="GIY-YIG endonuclease"/>
    <property type="match status" value="1"/>
</dbReference>
<sequence>MSVFQNRLIYQEKLQKALFPLGLCYNTGFNETLTPRPTGQFPITPGVYCIRCKLNNACYFGETEQQRGLSARLSKWKSNLNQGIGQNQKLQSDWNLYGESSFEFFIVEENMPDLIERKSRERELVDLHYDAGYVVYNFFADRHAPSCPLKARETIIRNQTPEYRKYISELNKGRANMNRSGVVAEGNTYLSISEAAESFQVTRLVIRRKIVTGQYSVATKEQITFETERRARENTGAVSNPTVRLHSGKSRPVMINGQRYESISVAAAALGISVQAVSKSLKKRESRSDSLQS</sequence>
<proteinExistence type="predicted"/>
<dbReference type="InterPro" id="IPR035901">
    <property type="entry name" value="GIY-YIG_endonuc_sf"/>
</dbReference>
<keyword evidence="1" id="KW-0378">Hydrolase</keyword>
<geneLocation type="chloroplast" evidence="1"/>